<evidence type="ECO:0000313" key="1">
    <source>
        <dbReference type="EMBL" id="MDQ0365073.1"/>
    </source>
</evidence>
<dbReference type="Proteomes" id="UP001240236">
    <property type="component" value="Unassembled WGS sequence"/>
</dbReference>
<sequence>MPTPRERDLQTPCGWCGNPIAQPPTGRRLRYCDRSCRQRAYEVRTAQRRLQRDVDAGVVRTAPAERVVERVVQPRHPSTPAAWATALEELAAQLSDGRIAWWHYDRLRAATDAVTAALERLPTGPAPAPRRPVPGPPAAAADARVAQLLARLAATSAGSPAPTTLLRIAGELAVDVDDVRAVLAMLVDAGVAAATRPHHVGGTTPVDARTVAEHARFTVDLHPSAIRHSHQC</sequence>
<comment type="caution">
    <text evidence="1">The sequence shown here is derived from an EMBL/GenBank/DDBJ whole genome shotgun (WGS) entry which is preliminary data.</text>
</comment>
<name>A0AAE4AYI1_9ACTN</name>
<proteinExistence type="predicted"/>
<accession>A0AAE4AYI1</accession>
<gene>
    <name evidence="1" type="ORF">J2S42_001742</name>
</gene>
<organism evidence="1 2">
    <name type="scientific">Catenuloplanes indicus</name>
    <dbReference type="NCBI Taxonomy" id="137267"/>
    <lineage>
        <taxon>Bacteria</taxon>
        <taxon>Bacillati</taxon>
        <taxon>Actinomycetota</taxon>
        <taxon>Actinomycetes</taxon>
        <taxon>Micromonosporales</taxon>
        <taxon>Micromonosporaceae</taxon>
        <taxon>Catenuloplanes</taxon>
    </lineage>
</organism>
<reference evidence="1 2" key="1">
    <citation type="submission" date="2023-07" db="EMBL/GenBank/DDBJ databases">
        <title>Sequencing the genomes of 1000 actinobacteria strains.</title>
        <authorList>
            <person name="Klenk H.-P."/>
        </authorList>
    </citation>
    <scope>NUCLEOTIDE SEQUENCE [LARGE SCALE GENOMIC DNA]</scope>
    <source>
        <strain evidence="1 2">DSM 44709</strain>
    </source>
</reference>
<evidence type="ECO:0000313" key="2">
    <source>
        <dbReference type="Proteomes" id="UP001240236"/>
    </source>
</evidence>
<dbReference type="RefSeq" id="WP_307237235.1">
    <property type="nucleotide sequence ID" value="NZ_JAUSUZ010000001.1"/>
</dbReference>
<protein>
    <submittedName>
        <fullName evidence="1">Uncharacterized protein</fullName>
    </submittedName>
</protein>
<dbReference type="AlphaFoldDB" id="A0AAE4AYI1"/>
<keyword evidence="2" id="KW-1185">Reference proteome</keyword>
<dbReference type="EMBL" id="JAUSUZ010000001">
    <property type="protein sequence ID" value="MDQ0365073.1"/>
    <property type="molecule type" value="Genomic_DNA"/>
</dbReference>